<accession>A0AAF0ES82</accession>
<feature type="compositionally biased region" description="Acidic residues" evidence="2">
    <location>
        <begin position="187"/>
        <end position="205"/>
    </location>
</feature>
<dbReference type="EMBL" id="CP119879">
    <property type="protein sequence ID" value="WFD35755.1"/>
    <property type="molecule type" value="Genomic_DNA"/>
</dbReference>
<protein>
    <submittedName>
        <fullName evidence="4">P23 chaperone protein wos2</fullName>
    </submittedName>
</protein>
<gene>
    <name evidence="4" type="primary">wos2</name>
    <name evidence="4" type="ORF">MCUN1_002617</name>
</gene>
<dbReference type="GO" id="GO:0051087">
    <property type="term" value="F:protein-folding chaperone binding"/>
    <property type="evidence" value="ECO:0007669"/>
    <property type="project" value="TreeGrafter"/>
</dbReference>
<proteinExistence type="inferred from homology"/>
<reference evidence="4" key="1">
    <citation type="submission" date="2023-03" db="EMBL/GenBank/DDBJ databases">
        <title>Mating type loci evolution in Malassezia.</title>
        <authorList>
            <person name="Coelho M.A."/>
        </authorList>
    </citation>
    <scope>NUCLEOTIDE SEQUENCE</scope>
    <source>
        <strain evidence="4">CBS 11721</strain>
    </source>
</reference>
<dbReference type="FunFam" id="2.60.40.790:FF:000013">
    <property type="entry name" value="Very-long-chain (3R)-3-hydroxyacyl-CoA dehydratase"/>
    <property type="match status" value="1"/>
</dbReference>
<dbReference type="InterPro" id="IPR008978">
    <property type="entry name" value="HSP20-like_chaperone"/>
</dbReference>
<keyword evidence="5" id="KW-1185">Reference proteome</keyword>
<dbReference type="GO" id="GO:0051879">
    <property type="term" value="F:Hsp90 protein binding"/>
    <property type="evidence" value="ECO:0007669"/>
    <property type="project" value="InterPro"/>
</dbReference>
<dbReference type="Proteomes" id="UP001219933">
    <property type="component" value="Chromosome 3"/>
</dbReference>
<dbReference type="Gene3D" id="2.60.40.790">
    <property type="match status" value="1"/>
</dbReference>
<dbReference type="CDD" id="cd06465">
    <property type="entry name" value="p23_hB-ind1_like"/>
    <property type="match status" value="1"/>
</dbReference>
<sequence>MSQTRAPEILWAQRSSATDAEKNLVMLTINVPNLEGDHTKCDLTSSHLHFEAEIKANPSKGIEGHKYLFDLDFYDEIDVAQSKQHLTAKSLYIVLRKATSNAEYWPRLTKEKVRLHNVKTDFDKWVDEDEQDGEEEDFSGMGGFDPSMLAGAGGAGGMGGMGGMGDANIQEMLAKLGGGAGGAGLEGLEDDDEEDGEEAQAEEIK</sequence>
<evidence type="ECO:0000256" key="2">
    <source>
        <dbReference type="SAM" id="MobiDB-lite"/>
    </source>
</evidence>
<evidence type="ECO:0000313" key="5">
    <source>
        <dbReference type="Proteomes" id="UP001219933"/>
    </source>
</evidence>
<dbReference type="GO" id="GO:0005634">
    <property type="term" value="C:nucleus"/>
    <property type="evidence" value="ECO:0007669"/>
    <property type="project" value="TreeGrafter"/>
</dbReference>
<evidence type="ECO:0000256" key="1">
    <source>
        <dbReference type="ARBA" id="ARBA00025733"/>
    </source>
</evidence>
<evidence type="ECO:0000259" key="3">
    <source>
        <dbReference type="Pfam" id="PF04969"/>
    </source>
</evidence>
<dbReference type="InterPro" id="IPR045250">
    <property type="entry name" value="p23-like"/>
</dbReference>
<dbReference type="GO" id="GO:0051131">
    <property type="term" value="P:chaperone-mediated protein complex assembly"/>
    <property type="evidence" value="ECO:0007669"/>
    <property type="project" value="TreeGrafter"/>
</dbReference>
<dbReference type="PANTHER" id="PTHR22932:SF1">
    <property type="entry name" value="CO-CHAPERONE PROTEIN DAF-41"/>
    <property type="match status" value="1"/>
</dbReference>
<organism evidence="4 5">
    <name type="scientific">Malassezia cuniculi</name>
    <dbReference type="NCBI Taxonomy" id="948313"/>
    <lineage>
        <taxon>Eukaryota</taxon>
        <taxon>Fungi</taxon>
        <taxon>Dikarya</taxon>
        <taxon>Basidiomycota</taxon>
        <taxon>Ustilaginomycotina</taxon>
        <taxon>Malasseziomycetes</taxon>
        <taxon>Malasseziales</taxon>
        <taxon>Malasseziaceae</taxon>
        <taxon>Malassezia</taxon>
    </lineage>
</organism>
<comment type="similarity">
    <text evidence="1">Belongs to the p23/wos2 family.</text>
</comment>
<name>A0AAF0ES82_9BASI</name>
<dbReference type="GO" id="GO:0005829">
    <property type="term" value="C:cytosol"/>
    <property type="evidence" value="ECO:0007669"/>
    <property type="project" value="TreeGrafter"/>
</dbReference>
<dbReference type="Pfam" id="PF04969">
    <property type="entry name" value="CS"/>
    <property type="match status" value="1"/>
</dbReference>
<feature type="domain" description="CS" evidence="3">
    <location>
        <begin position="22"/>
        <end position="97"/>
    </location>
</feature>
<feature type="region of interest" description="Disordered" evidence="2">
    <location>
        <begin position="180"/>
        <end position="205"/>
    </location>
</feature>
<dbReference type="SUPFAM" id="SSF49764">
    <property type="entry name" value="HSP20-like chaperones"/>
    <property type="match status" value="1"/>
</dbReference>
<dbReference type="GO" id="GO:0006457">
    <property type="term" value="P:protein folding"/>
    <property type="evidence" value="ECO:0007669"/>
    <property type="project" value="TreeGrafter"/>
</dbReference>
<dbReference type="PANTHER" id="PTHR22932">
    <property type="entry name" value="TELOMERASE-BINDING PROTEIN P23 HSP90 CO-CHAPERONE"/>
    <property type="match status" value="1"/>
</dbReference>
<dbReference type="AlphaFoldDB" id="A0AAF0ES82"/>
<evidence type="ECO:0000313" key="4">
    <source>
        <dbReference type="EMBL" id="WFD35755.1"/>
    </source>
</evidence>
<dbReference type="InterPro" id="IPR007052">
    <property type="entry name" value="CS_dom"/>
</dbReference>